<dbReference type="RefSeq" id="XP_062637094.1">
    <property type="nucleotide sequence ID" value="XM_062780668.1"/>
</dbReference>
<reference evidence="2" key="1">
    <citation type="journal article" date="2023" name="Mol. Phylogenet. Evol.">
        <title>Genome-scale phylogeny and comparative genomics of the fungal order Sordariales.</title>
        <authorList>
            <person name="Hensen N."/>
            <person name="Bonometti L."/>
            <person name="Westerberg I."/>
            <person name="Brannstrom I.O."/>
            <person name="Guillou S."/>
            <person name="Cros-Aarteil S."/>
            <person name="Calhoun S."/>
            <person name="Haridas S."/>
            <person name="Kuo A."/>
            <person name="Mondo S."/>
            <person name="Pangilinan J."/>
            <person name="Riley R."/>
            <person name="LaButti K."/>
            <person name="Andreopoulos B."/>
            <person name="Lipzen A."/>
            <person name="Chen C."/>
            <person name="Yan M."/>
            <person name="Daum C."/>
            <person name="Ng V."/>
            <person name="Clum A."/>
            <person name="Steindorff A."/>
            <person name="Ohm R.A."/>
            <person name="Martin F."/>
            <person name="Silar P."/>
            <person name="Natvig D.O."/>
            <person name="Lalanne C."/>
            <person name="Gautier V."/>
            <person name="Ament-Velasquez S.L."/>
            <person name="Kruys A."/>
            <person name="Hutchinson M.I."/>
            <person name="Powell A.J."/>
            <person name="Barry K."/>
            <person name="Miller A.N."/>
            <person name="Grigoriev I.V."/>
            <person name="Debuchy R."/>
            <person name="Gladieux P."/>
            <person name="Hiltunen Thoren M."/>
            <person name="Johannesson H."/>
        </authorList>
    </citation>
    <scope>NUCLEOTIDE SEQUENCE</scope>
    <source>
        <strain evidence="2">CBS 141.50</strain>
    </source>
</reference>
<keyword evidence="3" id="KW-1185">Reference proteome</keyword>
<organism evidence="2 3">
    <name type="scientific">Dichotomopilus funicola</name>
    <dbReference type="NCBI Taxonomy" id="1934379"/>
    <lineage>
        <taxon>Eukaryota</taxon>
        <taxon>Fungi</taxon>
        <taxon>Dikarya</taxon>
        <taxon>Ascomycota</taxon>
        <taxon>Pezizomycotina</taxon>
        <taxon>Sordariomycetes</taxon>
        <taxon>Sordariomycetidae</taxon>
        <taxon>Sordariales</taxon>
        <taxon>Chaetomiaceae</taxon>
        <taxon>Dichotomopilus</taxon>
    </lineage>
</organism>
<keyword evidence="1" id="KW-0812">Transmembrane</keyword>
<dbReference type="GeneID" id="87817281"/>
<evidence type="ECO:0000313" key="2">
    <source>
        <dbReference type="EMBL" id="KAK4143723.1"/>
    </source>
</evidence>
<dbReference type="AlphaFoldDB" id="A0AAN6ZMU5"/>
<feature type="transmembrane region" description="Helical" evidence="1">
    <location>
        <begin position="123"/>
        <end position="146"/>
    </location>
</feature>
<protein>
    <submittedName>
        <fullName evidence="2">Uncharacterized protein</fullName>
    </submittedName>
</protein>
<dbReference type="EMBL" id="MU853583">
    <property type="protein sequence ID" value="KAK4143723.1"/>
    <property type="molecule type" value="Genomic_DNA"/>
</dbReference>
<dbReference type="Proteomes" id="UP001302676">
    <property type="component" value="Unassembled WGS sequence"/>
</dbReference>
<evidence type="ECO:0000256" key="1">
    <source>
        <dbReference type="SAM" id="Phobius"/>
    </source>
</evidence>
<comment type="caution">
    <text evidence="2">The sequence shown here is derived from an EMBL/GenBank/DDBJ whole genome shotgun (WGS) entry which is preliminary data.</text>
</comment>
<proteinExistence type="predicted"/>
<keyword evidence="1" id="KW-1133">Transmembrane helix</keyword>
<name>A0AAN6ZMU5_9PEZI</name>
<accession>A0AAN6ZMU5</accession>
<evidence type="ECO:0000313" key="3">
    <source>
        <dbReference type="Proteomes" id="UP001302676"/>
    </source>
</evidence>
<keyword evidence="1" id="KW-0472">Membrane</keyword>
<sequence length="256" mass="28473">MVNSKPTRMWVCGEYDLYIDPQSLLATATHYVLEYGLHGAHNAPSVWPDAEGQVKLPAPALNIAAYCLFSDLPEQLQMPDELSPQNTSQIMYMQANRMYDLAYINANGRCQSKADDKVYQWGFSYIQVFILILVLILWTIGTWLVWLQAHINLPPRNDEHTGDFLVPKKTLQAPRSWNGVLQLAAAIQNDADSLGVDPAKLTCGEARTKMRITHPDAADESLSRFSPSPPPTPPSLPTVRLGLNQACPWPDIFGVG</sequence>
<gene>
    <name evidence="2" type="ORF">C8A04DRAFT_28504</name>
</gene>
<reference evidence="2" key="2">
    <citation type="submission" date="2023-05" db="EMBL/GenBank/DDBJ databases">
        <authorList>
            <consortium name="Lawrence Berkeley National Laboratory"/>
            <person name="Steindorff A."/>
            <person name="Hensen N."/>
            <person name="Bonometti L."/>
            <person name="Westerberg I."/>
            <person name="Brannstrom I.O."/>
            <person name="Guillou S."/>
            <person name="Cros-Aarteil S."/>
            <person name="Calhoun S."/>
            <person name="Haridas S."/>
            <person name="Kuo A."/>
            <person name="Mondo S."/>
            <person name="Pangilinan J."/>
            <person name="Riley R."/>
            <person name="Labutti K."/>
            <person name="Andreopoulos B."/>
            <person name="Lipzen A."/>
            <person name="Chen C."/>
            <person name="Yanf M."/>
            <person name="Daum C."/>
            <person name="Ng V."/>
            <person name="Clum A."/>
            <person name="Ohm R."/>
            <person name="Martin F."/>
            <person name="Silar P."/>
            <person name="Natvig D."/>
            <person name="Lalanne C."/>
            <person name="Gautier V."/>
            <person name="Ament-Velasquez S.L."/>
            <person name="Kruys A."/>
            <person name="Hutchinson M.I."/>
            <person name="Powell A.J."/>
            <person name="Barry K."/>
            <person name="Miller A.N."/>
            <person name="Grigoriev I.V."/>
            <person name="Debuchy R."/>
            <person name="Gladieux P."/>
            <person name="Thoren M.H."/>
            <person name="Johannesson H."/>
        </authorList>
    </citation>
    <scope>NUCLEOTIDE SEQUENCE</scope>
    <source>
        <strain evidence="2">CBS 141.50</strain>
    </source>
</reference>